<feature type="chain" id="PRO_5011801953" description="Putative beta-barrel assembly-enhancing protease" evidence="8">
    <location>
        <begin position="27"/>
        <end position="483"/>
    </location>
</feature>
<evidence type="ECO:0000313" key="10">
    <source>
        <dbReference type="EMBL" id="SDI85137.1"/>
    </source>
</evidence>
<evidence type="ECO:0000256" key="5">
    <source>
        <dbReference type="ARBA" id="ARBA00022801"/>
    </source>
</evidence>
<evidence type="ECO:0000256" key="8">
    <source>
        <dbReference type="HAMAP-Rule" id="MF_00997"/>
    </source>
</evidence>
<evidence type="ECO:0000256" key="1">
    <source>
        <dbReference type="ARBA" id="ARBA00022670"/>
    </source>
</evidence>
<gene>
    <name evidence="10" type="ORF">SAMN04488540_103272</name>
</gene>
<comment type="similarity">
    <text evidence="8">Belongs to the peptidase M48 family. BepA subfamily.</text>
</comment>
<keyword evidence="7 8" id="KW-0482">Metalloprotease</keyword>
<evidence type="ECO:0000313" key="11">
    <source>
        <dbReference type="Proteomes" id="UP000199527"/>
    </source>
</evidence>
<evidence type="ECO:0000256" key="4">
    <source>
        <dbReference type="ARBA" id="ARBA00022764"/>
    </source>
</evidence>
<dbReference type="InterPro" id="IPR011990">
    <property type="entry name" value="TPR-like_helical_dom_sf"/>
</dbReference>
<sequence precursor="true">MTKQLKSLCAAALLMAGLGTTATSMAQPELPELGTVAASTLSIDKENQIGDFYMRMLRGQLPVVHDPVMTEYLNDIGNRLVAQADNVKTPFTFFVINSTELNAFAFFGGHVGVHTAIIEAADNESELASVLGHEISHVTQRHLARSIEAQKKTAPATLVGVIGSIILAMASPEAGIAALQSTLALSQQASINYTRSNEKEADRIGIKTMVAAGFDPNAVPSFFGKMAAKYRFASKPPQMLLTHPLPESRIADARARAALYPYRPVPESLLFHLAKSRVQVRYSNLNIDHALYLFDKQASSGDPVLRDAALYGKALALLAKDQPKQAEAIIRPLLDGAPNNLFYLDTTTDALMAQGRAKEAGAILKQAQKIRPNNAVIELNLANALIESGDYAQARTILERQVILNKDSVVAYDLLSTTYRHLDMVANRHMAQAELMALSGGFSQAIEQLQFAYRQTRNNPLQKARIDARIKELRQAEQELKSL</sequence>
<evidence type="ECO:0000256" key="7">
    <source>
        <dbReference type="ARBA" id="ARBA00023049"/>
    </source>
</evidence>
<keyword evidence="3 8" id="KW-0732">Signal</keyword>
<dbReference type="PANTHER" id="PTHR22726">
    <property type="entry name" value="METALLOENDOPEPTIDASE OMA1"/>
    <property type="match status" value="1"/>
</dbReference>
<feature type="binding site" evidence="8">
    <location>
        <position position="198"/>
    </location>
    <ligand>
        <name>Zn(2+)</name>
        <dbReference type="ChEBI" id="CHEBI:29105"/>
        <note>catalytic</note>
    </ligand>
</feature>
<dbReference type="GO" id="GO:0042597">
    <property type="term" value="C:periplasmic space"/>
    <property type="evidence" value="ECO:0007669"/>
    <property type="project" value="UniProtKB-SubCell"/>
</dbReference>
<dbReference type="GO" id="GO:0016020">
    <property type="term" value="C:membrane"/>
    <property type="evidence" value="ECO:0007669"/>
    <property type="project" value="InterPro"/>
</dbReference>
<feature type="binding site" evidence="8">
    <location>
        <position position="137"/>
    </location>
    <ligand>
        <name>Zn(2+)</name>
        <dbReference type="ChEBI" id="CHEBI:29105"/>
        <note>catalytic</note>
    </ligand>
</feature>
<dbReference type="EC" id="3.4.-.-" evidence="8"/>
<dbReference type="InterPro" id="IPR001915">
    <property type="entry name" value="Peptidase_M48"/>
</dbReference>
<keyword evidence="5 8" id="KW-0378">Hydrolase</keyword>
<dbReference type="GO" id="GO:0004222">
    <property type="term" value="F:metalloendopeptidase activity"/>
    <property type="evidence" value="ECO:0007669"/>
    <property type="project" value="InterPro"/>
</dbReference>
<feature type="signal peptide" evidence="8">
    <location>
        <begin position="1"/>
        <end position="26"/>
    </location>
</feature>
<comment type="function">
    <text evidence="8">Functions as both a chaperone and a metalloprotease. Maintains the integrity of the outer membrane by promoting either the assembly or the elimination of outer membrane proteins, depending on their folding state.</text>
</comment>
<dbReference type="Gene3D" id="3.30.2010.10">
    <property type="entry name" value="Metalloproteases ('zincins'), catalytic domain"/>
    <property type="match status" value="1"/>
</dbReference>
<feature type="active site" evidence="8">
    <location>
        <position position="134"/>
    </location>
</feature>
<dbReference type="AlphaFoldDB" id="A0A1G8NXZ6"/>
<dbReference type="Pfam" id="PF01435">
    <property type="entry name" value="Peptidase_M48"/>
    <property type="match status" value="1"/>
</dbReference>
<dbReference type="RefSeq" id="WP_245709877.1">
    <property type="nucleotide sequence ID" value="NZ_FNEM01000003.1"/>
</dbReference>
<dbReference type="GO" id="GO:0008270">
    <property type="term" value="F:zinc ion binding"/>
    <property type="evidence" value="ECO:0007669"/>
    <property type="project" value="UniProtKB-UniRule"/>
</dbReference>
<accession>A0A1G8NXZ6</accession>
<feature type="active site" description="Proton donor" evidence="8">
    <location>
        <position position="202"/>
    </location>
</feature>
<dbReference type="CDD" id="cd07333">
    <property type="entry name" value="M48C_bepA_like"/>
    <property type="match status" value="1"/>
</dbReference>
<organism evidence="10 11">
    <name type="scientific">Ferrimonas sediminum</name>
    <dbReference type="NCBI Taxonomy" id="718193"/>
    <lineage>
        <taxon>Bacteria</taxon>
        <taxon>Pseudomonadati</taxon>
        <taxon>Pseudomonadota</taxon>
        <taxon>Gammaproteobacteria</taxon>
        <taxon>Alteromonadales</taxon>
        <taxon>Ferrimonadaceae</taxon>
        <taxon>Ferrimonas</taxon>
    </lineage>
</organism>
<keyword evidence="2 8" id="KW-0479">Metal-binding</keyword>
<dbReference type="Pfam" id="PF14559">
    <property type="entry name" value="TPR_19"/>
    <property type="match status" value="1"/>
</dbReference>
<dbReference type="HAMAP" id="MF_00997">
    <property type="entry name" value="Protease_BepA"/>
    <property type="match status" value="1"/>
</dbReference>
<dbReference type="PANTHER" id="PTHR22726:SF1">
    <property type="entry name" value="METALLOENDOPEPTIDASE OMA1, MITOCHONDRIAL"/>
    <property type="match status" value="1"/>
</dbReference>
<evidence type="ECO:0000256" key="2">
    <source>
        <dbReference type="ARBA" id="ARBA00022723"/>
    </source>
</evidence>
<evidence type="ECO:0000256" key="6">
    <source>
        <dbReference type="ARBA" id="ARBA00022833"/>
    </source>
</evidence>
<dbReference type="InterPro" id="IPR051156">
    <property type="entry name" value="Mito/Outer_Membr_Metalloprot"/>
</dbReference>
<comment type="cofactor">
    <cofactor evidence="8">
        <name>Zn(2+)</name>
        <dbReference type="ChEBI" id="CHEBI:29105"/>
    </cofactor>
    <text evidence="8">Binds 1 zinc ion per subunit.</text>
</comment>
<evidence type="ECO:0000256" key="3">
    <source>
        <dbReference type="ARBA" id="ARBA00022729"/>
    </source>
</evidence>
<proteinExistence type="inferred from homology"/>
<dbReference type="Proteomes" id="UP000199527">
    <property type="component" value="Unassembled WGS sequence"/>
</dbReference>
<keyword evidence="11" id="KW-1185">Reference proteome</keyword>
<feature type="binding site" evidence="8">
    <location>
        <position position="133"/>
    </location>
    <ligand>
        <name>Zn(2+)</name>
        <dbReference type="ChEBI" id="CHEBI:29105"/>
        <note>catalytic</note>
    </ligand>
</feature>
<dbReference type="InterPro" id="IPR030873">
    <property type="entry name" value="Protease_BepA"/>
</dbReference>
<keyword evidence="1 8" id="KW-0645">Protease</keyword>
<dbReference type="EMBL" id="FNEM01000003">
    <property type="protein sequence ID" value="SDI85137.1"/>
    <property type="molecule type" value="Genomic_DNA"/>
</dbReference>
<dbReference type="GO" id="GO:0051603">
    <property type="term" value="P:proteolysis involved in protein catabolic process"/>
    <property type="evidence" value="ECO:0007669"/>
    <property type="project" value="TreeGrafter"/>
</dbReference>
<protein>
    <recommendedName>
        <fullName evidence="8">Putative beta-barrel assembly-enhancing protease</fullName>
        <ecNumber evidence="8">3.4.-.-</ecNumber>
    </recommendedName>
</protein>
<keyword evidence="4 8" id="KW-0574">Periplasm</keyword>
<name>A0A1G8NXZ6_9GAMM</name>
<keyword evidence="6 8" id="KW-0862">Zinc</keyword>
<dbReference type="Gene3D" id="1.25.40.10">
    <property type="entry name" value="Tetratricopeptide repeat domain"/>
    <property type="match status" value="1"/>
</dbReference>
<reference evidence="11" key="1">
    <citation type="submission" date="2016-10" db="EMBL/GenBank/DDBJ databases">
        <authorList>
            <person name="Varghese N."/>
            <person name="Submissions S."/>
        </authorList>
    </citation>
    <scope>NUCLEOTIDE SEQUENCE [LARGE SCALE GENOMIC DNA]</scope>
    <source>
        <strain evidence="11">DSM 23317</strain>
    </source>
</reference>
<comment type="subcellular location">
    <subcellularLocation>
        <location evidence="8">Periplasm</location>
    </subcellularLocation>
</comment>
<feature type="domain" description="Peptidase M48" evidence="9">
    <location>
        <begin position="70"/>
        <end position="256"/>
    </location>
</feature>
<dbReference type="SUPFAM" id="SSF48452">
    <property type="entry name" value="TPR-like"/>
    <property type="match status" value="1"/>
</dbReference>
<evidence type="ECO:0000259" key="9">
    <source>
        <dbReference type="Pfam" id="PF01435"/>
    </source>
</evidence>